<dbReference type="EMBL" id="CP048882">
    <property type="protein sequence ID" value="QPP09398.1"/>
    <property type="molecule type" value="Genomic_DNA"/>
</dbReference>
<dbReference type="Proteomes" id="UP000595046">
    <property type="component" value="Chromosome"/>
</dbReference>
<dbReference type="KEGG" id="sbat:G4Z16_26635"/>
<evidence type="ECO:0008006" key="4">
    <source>
        <dbReference type="Google" id="ProtNLM"/>
    </source>
</evidence>
<sequence length="163" mass="17548">MRHSTTGTTRRKAALVLAPAMVAVALTATACGGSEQTVSSEAPEKQTRFEKRATEIEQSWPKVEKTKGRHLDMLPIEAAQPPVKGKNDSLTVTVGHGGCETKYGARVHETKKLVIVSGWSKKDKKADFCTKQIVTDKTKVELKSALGKRAVVDAATGKMLMTG</sequence>
<feature type="chain" id="PRO_5032267366" description="Lipoprotein" evidence="1">
    <location>
        <begin position="31"/>
        <end position="163"/>
    </location>
</feature>
<evidence type="ECO:0000313" key="2">
    <source>
        <dbReference type="EMBL" id="QPP09398.1"/>
    </source>
</evidence>
<feature type="signal peptide" evidence="1">
    <location>
        <begin position="1"/>
        <end position="30"/>
    </location>
</feature>
<organism evidence="2 3">
    <name type="scientific">Streptomyces bathyalis</name>
    <dbReference type="NCBI Taxonomy" id="2710756"/>
    <lineage>
        <taxon>Bacteria</taxon>
        <taxon>Bacillati</taxon>
        <taxon>Actinomycetota</taxon>
        <taxon>Actinomycetes</taxon>
        <taxon>Kitasatosporales</taxon>
        <taxon>Streptomycetaceae</taxon>
        <taxon>Streptomyces</taxon>
    </lineage>
</organism>
<gene>
    <name evidence="2" type="ORF">G4Z16_26635</name>
</gene>
<proteinExistence type="predicted"/>
<evidence type="ECO:0000256" key="1">
    <source>
        <dbReference type="SAM" id="SignalP"/>
    </source>
</evidence>
<dbReference type="PROSITE" id="PS51257">
    <property type="entry name" value="PROKAR_LIPOPROTEIN"/>
    <property type="match status" value="1"/>
</dbReference>
<dbReference type="AlphaFoldDB" id="A0A7T1WSP8"/>
<reference evidence="3" key="1">
    <citation type="submission" date="2020-02" db="EMBL/GenBank/DDBJ databases">
        <title>Streptomyces sp. ASO4wet.</title>
        <authorList>
            <person name="Risdian C."/>
            <person name="Landwehr W."/>
            <person name="Schupp P."/>
            <person name="Wink J."/>
        </authorList>
    </citation>
    <scope>NUCLEOTIDE SEQUENCE [LARGE SCALE GENOMIC DNA]</scope>
    <source>
        <strain evidence="3">ASO4wet</strain>
    </source>
</reference>
<keyword evidence="3" id="KW-1185">Reference proteome</keyword>
<protein>
    <recommendedName>
        <fullName evidence="4">Lipoprotein</fullName>
    </recommendedName>
</protein>
<name>A0A7T1WSP8_9ACTN</name>
<accession>A0A7T1WSP8</accession>
<keyword evidence="1" id="KW-0732">Signal</keyword>
<dbReference type="RefSeq" id="WP_197353173.1">
    <property type="nucleotide sequence ID" value="NZ_CP048882.1"/>
</dbReference>
<evidence type="ECO:0000313" key="3">
    <source>
        <dbReference type="Proteomes" id="UP000595046"/>
    </source>
</evidence>